<accession>I3SAL4</accession>
<reference evidence="2" key="2">
    <citation type="journal article" date="2018" name="Nat. Plants">
        <title>Whole-genome landscape of Medicago truncatula symbiotic genes.</title>
        <authorList>
            <person name="Pecrix Y."/>
            <person name="Gamas P."/>
            <person name="Carrere S."/>
        </authorList>
    </citation>
    <scope>NUCLEOTIDE SEQUENCE</scope>
    <source>
        <tissue evidence="2">Leaves</tissue>
    </source>
</reference>
<dbReference type="EMBL" id="PSQE01000006">
    <property type="protein sequence ID" value="RHN52255.1"/>
    <property type="molecule type" value="Genomic_DNA"/>
</dbReference>
<protein>
    <submittedName>
        <fullName evidence="1">Uncharacterized protein</fullName>
    </submittedName>
</protein>
<evidence type="ECO:0000313" key="2">
    <source>
        <dbReference type="EMBL" id="RHN52255.1"/>
    </source>
</evidence>
<organism evidence="1">
    <name type="scientific">Medicago truncatula</name>
    <name type="common">Barrel medic</name>
    <name type="synonym">Medicago tribuloides</name>
    <dbReference type="NCBI Taxonomy" id="3880"/>
    <lineage>
        <taxon>Eukaryota</taxon>
        <taxon>Viridiplantae</taxon>
        <taxon>Streptophyta</taxon>
        <taxon>Embryophyta</taxon>
        <taxon>Tracheophyta</taxon>
        <taxon>Spermatophyta</taxon>
        <taxon>Magnoliopsida</taxon>
        <taxon>eudicotyledons</taxon>
        <taxon>Gunneridae</taxon>
        <taxon>Pentapetalae</taxon>
        <taxon>rosids</taxon>
        <taxon>fabids</taxon>
        <taxon>Fabales</taxon>
        <taxon>Fabaceae</taxon>
        <taxon>Papilionoideae</taxon>
        <taxon>50 kb inversion clade</taxon>
        <taxon>NPAAA clade</taxon>
        <taxon>Hologalegina</taxon>
        <taxon>IRL clade</taxon>
        <taxon>Trifolieae</taxon>
        <taxon>Medicago</taxon>
    </lineage>
</organism>
<sequence>MENSVCLLHQGILVFRDIIRHAFHIQLLLCRLHCRRNFQYKIAPQVHLSTS</sequence>
<evidence type="ECO:0000313" key="1">
    <source>
        <dbReference type="EMBL" id="AFK37306.1"/>
    </source>
</evidence>
<dbReference type="EMBL" id="BT137511">
    <property type="protein sequence ID" value="AFK37306.1"/>
    <property type="molecule type" value="mRNA"/>
</dbReference>
<proteinExistence type="evidence at transcript level"/>
<dbReference type="AlphaFoldDB" id="I3SAL4"/>
<gene>
    <name evidence="2" type="ORF">MtrunA17_Chr6g0478511</name>
</gene>
<reference evidence="1" key="1">
    <citation type="submission" date="2012-05" db="EMBL/GenBank/DDBJ databases">
        <authorList>
            <person name="Krishnakumar V."/>
            <person name="Cheung F."/>
            <person name="Xiao Y."/>
            <person name="Chan A."/>
            <person name="Moskal W.A."/>
            <person name="Town C.D."/>
        </authorList>
    </citation>
    <scope>NUCLEOTIDE SEQUENCE</scope>
</reference>
<dbReference type="Proteomes" id="UP000265566">
    <property type="component" value="Chromosome 6"/>
</dbReference>
<dbReference type="Gramene" id="rna36908">
    <property type="protein sequence ID" value="RHN52255.1"/>
    <property type="gene ID" value="gene36908"/>
</dbReference>
<name>I3SAL4_MEDTR</name>